<reference evidence="2" key="1">
    <citation type="journal article" date="2008" name="Nat. Genet.">
        <title>The Pristionchus pacificus genome provides a unique perspective on nematode lifestyle and parasitism.</title>
        <authorList>
            <person name="Dieterich C."/>
            <person name="Clifton S.W."/>
            <person name="Schuster L.N."/>
            <person name="Chinwalla A."/>
            <person name="Delehaunty K."/>
            <person name="Dinkelacker I."/>
            <person name="Fulton L."/>
            <person name="Fulton R."/>
            <person name="Godfrey J."/>
            <person name="Minx P."/>
            <person name="Mitreva M."/>
            <person name="Roeseler W."/>
            <person name="Tian H."/>
            <person name="Witte H."/>
            <person name="Yang S.P."/>
            <person name="Wilson R.K."/>
            <person name="Sommer R.J."/>
        </authorList>
    </citation>
    <scope>NUCLEOTIDE SEQUENCE [LARGE SCALE GENOMIC DNA]</scope>
    <source>
        <strain evidence="2">PS312</strain>
    </source>
</reference>
<dbReference type="Proteomes" id="UP000005239">
    <property type="component" value="Unassembled WGS sequence"/>
</dbReference>
<proteinExistence type="predicted"/>
<sequence>MRSLQALFIALIVLFAVCSAAPAYPGEMDDVLVGLRPVYPLNRLAKRWSRMEPSIRFAGGSNAAWFV</sequence>
<accession>A0A2A6BFW0</accession>
<dbReference type="EnsemblMetazoa" id="PPA33431.1">
    <property type="protein sequence ID" value="PPA33431.1"/>
    <property type="gene ID" value="WBGene00206291"/>
</dbReference>
<reference evidence="1" key="2">
    <citation type="submission" date="2022-06" db="UniProtKB">
        <authorList>
            <consortium name="EnsemblMetazoa"/>
        </authorList>
    </citation>
    <scope>IDENTIFICATION</scope>
    <source>
        <strain evidence="1">PS312</strain>
    </source>
</reference>
<organism evidence="1 2">
    <name type="scientific">Pristionchus pacificus</name>
    <name type="common">Parasitic nematode worm</name>
    <dbReference type="NCBI Taxonomy" id="54126"/>
    <lineage>
        <taxon>Eukaryota</taxon>
        <taxon>Metazoa</taxon>
        <taxon>Ecdysozoa</taxon>
        <taxon>Nematoda</taxon>
        <taxon>Chromadorea</taxon>
        <taxon>Rhabditida</taxon>
        <taxon>Rhabditina</taxon>
        <taxon>Diplogasteromorpha</taxon>
        <taxon>Diplogasteroidea</taxon>
        <taxon>Neodiplogasteridae</taxon>
        <taxon>Pristionchus</taxon>
    </lineage>
</organism>
<evidence type="ECO:0000313" key="1">
    <source>
        <dbReference type="EnsemblMetazoa" id="PPA33431.1"/>
    </source>
</evidence>
<dbReference type="AlphaFoldDB" id="A0A2A6BFW0"/>
<name>A0A2A6BFW0_PRIPA</name>
<accession>A0A8R1YLW8</accession>
<evidence type="ECO:0000313" key="2">
    <source>
        <dbReference type="Proteomes" id="UP000005239"/>
    </source>
</evidence>
<gene>
    <name evidence="1" type="primary">WBGene00206291</name>
</gene>
<protein>
    <submittedName>
        <fullName evidence="1">Uncharacterized protein</fullName>
    </submittedName>
</protein>
<keyword evidence="2" id="KW-1185">Reference proteome</keyword>